<protein>
    <submittedName>
        <fullName evidence="2">Uncharacterized protein</fullName>
    </submittedName>
</protein>
<sequence length="606" mass="63902">MNIKLSPFMIFLLLLIVLVISITFGNMLNLEGFITFGYSNNTMDDMQIPQYSSAYVNKLYDNIFYDPKNGNLIEVDGVTYGNTISGNTVSSLYVTPRTNPNQTFQYNVSGVTTSTVDLSTTTSTASSFSSFMYPTQSANTDKYSVFYIPFGSDTLVHIIDNTTKINVGSFGYINGSMSQNILSSTSTIGLGTYLSDTDTNNDKMIEETYYDTNNKVYQISKYVRYDISNARLIVKNSATSNDLTIYDRFGTSMNVSSSGYNNAQNGVSSVSLHSWVATDSLANQMILYLGFGTKTVIALIKYTNQFELVNIRRFDGNGVYNSNGSLLSTSALLSGNTLSNFTSNTSSTSSTSTSTSATTNTKLDVSGNDLSDFFKLYSYWKSNPNTEFSQDYILKSSIVPPVCPSCPSCPSASNQNTVCTNCGGQGGSGTLSSNGNTTIKLDTRTNIPGAVASLGGTVGDVANKALDTTGDVVDEAGNLVKGAVTGTVGLAKGAVTGTVGLAKEAVSGTVGLAKEAVSGTVGLLKDAGSGVKDVLTSHPAKINSGASTTATGTTTADNQTQPYGGKAYGSSSYGGSGATNYNYYGALPSKSSNFIPVTADFSAFGK</sequence>
<name>A0A6C0HD14_9ZZZZ</name>
<proteinExistence type="predicted"/>
<dbReference type="EMBL" id="MN739922">
    <property type="protein sequence ID" value="QHT77893.1"/>
    <property type="molecule type" value="Genomic_DNA"/>
</dbReference>
<feature type="compositionally biased region" description="Low complexity" evidence="1">
    <location>
        <begin position="544"/>
        <end position="556"/>
    </location>
</feature>
<dbReference type="AlphaFoldDB" id="A0A6C0HD14"/>
<feature type="region of interest" description="Disordered" evidence="1">
    <location>
        <begin position="542"/>
        <end position="568"/>
    </location>
</feature>
<evidence type="ECO:0000256" key="1">
    <source>
        <dbReference type="SAM" id="MobiDB-lite"/>
    </source>
</evidence>
<feature type="region of interest" description="Disordered" evidence="1">
    <location>
        <begin position="341"/>
        <end position="361"/>
    </location>
</feature>
<evidence type="ECO:0000313" key="2">
    <source>
        <dbReference type="EMBL" id="QHT77893.1"/>
    </source>
</evidence>
<organism evidence="2">
    <name type="scientific">viral metagenome</name>
    <dbReference type="NCBI Taxonomy" id="1070528"/>
    <lineage>
        <taxon>unclassified sequences</taxon>
        <taxon>metagenomes</taxon>
        <taxon>organismal metagenomes</taxon>
    </lineage>
</organism>
<accession>A0A6C0HD14</accession>
<reference evidence="2" key="1">
    <citation type="journal article" date="2020" name="Nature">
        <title>Giant virus diversity and host interactions through global metagenomics.</title>
        <authorList>
            <person name="Schulz F."/>
            <person name="Roux S."/>
            <person name="Paez-Espino D."/>
            <person name="Jungbluth S."/>
            <person name="Walsh D.A."/>
            <person name="Denef V.J."/>
            <person name="McMahon K.D."/>
            <person name="Konstantinidis K.T."/>
            <person name="Eloe-Fadrosh E.A."/>
            <person name="Kyrpides N.C."/>
            <person name="Woyke T."/>
        </authorList>
    </citation>
    <scope>NUCLEOTIDE SEQUENCE</scope>
    <source>
        <strain evidence="2">GVMAG-M-3300023179-90</strain>
    </source>
</reference>